<sequence>MPPSPRRAAPPTDDESSMDDAETAPSVFDWAIDDKSSCTSEAPDLIPASGHVAQARVRMAEQEEVFIYSPAPDIVREERHRSRRHHTVVYRTRKGHIHYYEPGLSRDMFLIITLCFVAAVFLLCVVRPYVLLWLTDSIQYY</sequence>
<accession>A0A0D7B3V7</accession>
<feature type="compositionally biased region" description="Acidic residues" evidence="1">
    <location>
        <begin position="12"/>
        <end position="21"/>
    </location>
</feature>
<feature type="region of interest" description="Disordered" evidence="1">
    <location>
        <begin position="1"/>
        <end position="21"/>
    </location>
</feature>
<proteinExistence type="predicted"/>
<keyword evidence="2" id="KW-0472">Membrane</keyword>
<dbReference type="Proteomes" id="UP000054007">
    <property type="component" value="Unassembled WGS sequence"/>
</dbReference>
<dbReference type="AlphaFoldDB" id="A0A0D7B3V7"/>
<evidence type="ECO:0000313" key="4">
    <source>
        <dbReference type="Proteomes" id="UP000054007"/>
    </source>
</evidence>
<evidence type="ECO:0000256" key="2">
    <source>
        <dbReference type="SAM" id="Phobius"/>
    </source>
</evidence>
<protein>
    <submittedName>
        <fullName evidence="3">Uncharacterized protein</fullName>
    </submittedName>
</protein>
<reference evidence="3 4" key="1">
    <citation type="journal article" date="2015" name="Fungal Genet. Biol.">
        <title>Evolution of novel wood decay mechanisms in Agaricales revealed by the genome sequences of Fistulina hepatica and Cylindrobasidium torrendii.</title>
        <authorList>
            <person name="Floudas D."/>
            <person name="Held B.W."/>
            <person name="Riley R."/>
            <person name="Nagy L.G."/>
            <person name="Koehler G."/>
            <person name="Ransdell A.S."/>
            <person name="Younus H."/>
            <person name="Chow J."/>
            <person name="Chiniquy J."/>
            <person name="Lipzen A."/>
            <person name="Tritt A."/>
            <person name="Sun H."/>
            <person name="Haridas S."/>
            <person name="LaButti K."/>
            <person name="Ohm R.A."/>
            <person name="Kues U."/>
            <person name="Blanchette R.A."/>
            <person name="Grigoriev I.V."/>
            <person name="Minto R.E."/>
            <person name="Hibbett D.S."/>
        </authorList>
    </citation>
    <scope>NUCLEOTIDE SEQUENCE [LARGE SCALE GENOMIC DNA]</scope>
    <source>
        <strain evidence="3 4">FP15055 ss-10</strain>
    </source>
</reference>
<gene>
    <name evidence="3" type="ORF">CYLTODRAFT_424830</name>
</gene>
<name>A0A0D7B3V7_9AGAR</name>
<organism evidence="3 4">
    <name type="scientific">Cylindrobasidium torrendii FP15055 ss-10</name>
    <dbReference type="NCBI Taxonomy" id="1314674"/>
    <lineage>
        <taxon>Eukaryota</taxon>
        <taxon>Fungi</taxon>
        <taxon>Dikarya</taxon>
        <taxon>Basidiomycota</taxon>
        <taxon>Agaricomycotina</taxon>
        <taxon>Agaricomycetes</taxon>
        <taxon>Agaricomycetidae</taxon>
        <taxon>Agaricales</taxon>
        <taxon>Marasmiineae</taxon>
        <taxon>Physalacriaceae</taxon>
        <taxon>Cylindrobasidium</taxon>
    </lineage>
</organism>
<keyword evidence="2" id="KW-1133">Transmembrane helix</keyword>
<evidence type="ECO:0000256" key="1">
    <source>
        <dbReference type="SAM" id="MobiDB-lite"/>
    </source>
</evidence>
<keyword evidence="2" id="KW-0812">Transmembrane</keyword>
<dbReference type="EMBL" id="KN880614">
    <property type="protein sequence ID" value="KIY64895.1"/>
    <property type="molecule type" value="Genomic_DNA"/>
</dbReference>
<dbReference type="OrthoDB" id="3022434at2759"/>
<evidence type="ECO:0000313" key="3">
    <source>
        <dbReference type="EMBL" id="KIY64895.1"/>
    </source>
</evidence>
<keyword evidence="4" id="KW-1185">Reference proteome</keyword>
<feature type="transmembrane region" description="Helical" evidence="2">
    <location>
        <begin position="108"/>
        <end position="130"/>
    </location>
</feature>